<accession>A0AAW1NP93</accession>
<keyword evidence="2" id="KW-0813">Transport</keyword>
<keyword evidence="3 6" id="KW-0812">Transmembrane</keyword>
<feature type="transmembrane region" description="Helical" evidence="6">
    <location>
        <begin position="232"/>
        <end position="257"/>
    </location>
</feature>
<sequence length="495" mass="52715">MEDEPLKAGQKSPAGQPAVDEQAVMRKLNHNILWIFFGMTMLCWLDRTSLAFAALQLNRKLGLSEVEYGMGSSIFFIGYSLFQVPSNMILVRVEAGSFPGMWYHLSLFYSSQDLGLAYSYVALGSAVSQVVGAPLAAALLSLDGCLGLAGWQWLFVVEGLPTICLGLWMRSALVESPAKAHFLTLEEREWVQTRVARSWAANAAAAANSDSESSTAAGGVSDTWSAVSNWRVWCLASVALLEAIVKYGIVYWCPLLIRSMLMGPAPLVRPMTRELKHEAPLPQRAMKLPRALLSMVDTGTSLGVERSPRLHLQGPSDPEPSPMANASSALIALLTAVPFGSAAASTLLVARHSQATGEKRLHATIPLGIAAISLGAMALWIDDYPMLAFLAMLTATCFWGPSGIISSLPASFLKGSAAATGVALINSVANIGGMVGPALIGAIKHHYNSYMHAIMALAGVTATACVLVYNLPLPGFRGPPLRSMAQASTGIEEEN</sequence>
<feature type="transmembrane region" description="Helical" evidence="6">
    <location>
        <begin position="449"/>
        <end position="472"/>
    </location>
</feature>
<keyword evidence="5 6" id="KW-0472">Membrane</keyword>
<organism evidence="7 8">
    <name type="scientific">Symbiochloris irregularis</name>
    <dbReference type="NCBI Taxonomy" id="706552"/>
    <lineage>
        <taxon>Eukaryota</taxon>
        <taxon>Viridiplantae</taxon>
        <taxon>Chlorophyta</taxon>
        <taxon>core chlorophytes</taxon>
        <taxon>Trebouxiophyceae</taxon>
        <taxon>Trebouxiales</taxon>
        <taxon>Trebouxiaceae</taxon>
        <taxon>Symbiochloris</taxon>
    </lineage>
</organism>
<dbReference type="Gene3D" id="1.20.1250.20">
    <property type="entry name" value="MFS general substrate transporter like domains"/>
    <property type="match status" value="3"/>
</dbReference>
<evidence type="ECO:0000256" key="5">
    <source>
        <dbReference type="ARBA" id="ARBA00023136"/>
    </source>
</evidence>
<protein>
    <submittedName>
        <fullName evidence="7">Uncharacterized protein</fullName>
    </submittedName>
</protein>
<feature type="transmembrane region" description="Helical" evidence="6">
    <location>
        <begin position="74"/>
        <end position="93"/>
    </location>
</feature>
<feature type="transmembrane region" description="Helical" evidence="6">
    <location>
        <begin position="32"/>
        <end position="54"/>
    </location>
</feature>
<feature type="transmembrane region" description="Helical" evidence="6">
    <location>
        <begin position="417"/>
        <end position="443"/>
    </location>
</feature>
<feature type="transmembrane region" description="Helical" evidence="6">
    <location>
        <begin position="387"/>
        <end position="405"/>
    </location>
</feature>
<dbReference type="GO" id="GO:0016020">
    <property type="term" value="C:membrane"/>
    <property type="evidence" value="ECO:0007669"/>
    <property type="project" value="UniProtKB-SubCell"/>
</dbReference>
<feature type="transmembrane region" description="Helical" evidence="6">
    <location>
        <begin position="114"/>
        <end position="139"/>
    </location>
</feature>
<keyword evidence="8" id="KW-1185">Reference proteome</keyword>
<feature type="transmembrane region" description="Helical" evidence="6">
    <location>
        <begin position="329"/>
        <end position="349"/>
    </location>
</feature>
<reference evidence="7 8" key="1">
    <citation type="journal article" date="2024" name="Nat. Commun.">
        <title>Phylogenomics reveals the evolutionary origins of lichenization in chlorophyte algae.</title>
        <authorList>
            <person name="Puginier C."/>
            <person name="Libourel C."/>
            <person name="Otte J."/>
            <person name="Skaloud P."/>
            <person name="Haon M."/>
            <person name="Grisel S."/>
            <person name="Petersen M."/>
            <person name="Berrin J.G."/>
            <person name="Delaux P.M."/>
            <person name="Dal Grande F."/>
            <person name="Keller J."/>
        </authorList>
    </citation>
    <scope>NUCLEOTIDE SEQUENCE [LARGE SCALE GENOMIC DNA]</scope>
    <source>
        <strain evidence="7 8">SAG 2036</strain>
    </source>
</reference>
<evidence type="ECO:0000256" key="4">
    <source>
        <dbReference type="ARBA" id="ARBA00022989"/>
    </source>
</evidence>
<evidence type="ECO:0000313" key="8">
    <source>
        <dbReference type="Proteomes" id="UP001465755"/>
    </source>
</evidence>
<dbReference type="SUPFAM" id="SSF103473">
    <property type="entry name" value="MFS general substrate transporter"/>
    <property type="match status" value="2"/>
</dbReference>
<evidence type="ECO:0000313" key="7">
    <source>
        <dbReference type="EMBL" id="KAK9793764.1"/>
    </source>
</evidence>
<evidence type="ECO:0000256" key="6">
    <source>
        <dbReference type="SAM" id="Phobius"/>
    </source>
</evidence>
<comment type="caution">
    <text evidence="7">The sequence shown here is derived from an EMBL/GenBank/DDBJ whole genome shotgun (WGS) entry which is preliminary data.</text>
</comment>
<dbReference type="EMBL" id="JALJOQ010000146">
    <property type="protein sequence ID" value="KAK9793764.1"/>
    <property type="molecule type" value="Genomic_DNA"/>
</dbReference>
<evidence type="ECO:0000256" key="2">
    <source>
        <dbReference type="ARBA" id="ARBA00022448"/>
    </source>
</evidence>
<dbReference type="InterPro" id="IPR036259">
    <property type="entry name" value="MFS_trans_sf"/>
</dbReference>
<name>A0AAW1NP93_9CHLO</name>
<comment type="subcellular location">
    <subcellularLocation>
        <location evidence="1">Membrane</location>
        <topology evidence="1">Multi-pass membrane protein</topology>
    </subcellularLocation>
</comment>
<dbReference type="Proteomes" id="UP001465755">
    <property type="component" value="Unassembled WGS sequence"/>
</dbReference>
<dbReference type="GO" id="GO:0022857">
    <property type="term" value="F:transmembrane transporter activity"/>
    <property type="evidence" value="ECO:0007669"/>
    <property type="project" value="TreeGrafter"/>
</dbReference>
<evidence type="ECO:0000256" key="3">
    <source>
        <dbReference type="ARBA" id="ARBA00022692"/>
    </source>
</evidence>
<feature type="transmembrane region" description="Helical" evidence="6">
    <location>
        <begin position="361"/>
        <end position="381"/>
    </location>
</feature>
<keyword evidence="4 6" id="KW-1133">Transmembrane helix</keyword>
<dbReference type="AlphaFoldDB" id="A0AAW1NP93"/>
<feature type="transmembrane region" description="Helical" evidence="6">
    <location>
        <begin position="151"/>
        <end position="169"/>
    </location>
</feature>
<gene>
    <name evidence="7" type="ORF">WJX73_006690</name>
</gene>
<proteinExistence type="predicted"/>
<evidence type="ECO:0000256" key="1">
    <source>
        <dbReference type="ARBA" id="ARBA00004141"/>
    </source>
</evidence>
<dbReference type="PANTHER" id="PTHR43791">
    <property type="entry name" value="PERMEASE-RELATED"/>
    <property type="match status" value="1"/>
</dbReference>
<dbReference type="PANTHER" id="PTHR43791:SF36">
    <property type="entry name" value="TRANSPORTER, PUTATIVE (AFU_ORTHOLOGUE AFUA_6G08340)-RELATED"/>
    <property type="match status" value="1"/>
</dbReference>